<evidence type="ECO:0000313" key="3">
    <source>
        <dbReference type="Proteomes" id="UP000034881"/>
    </source>
</evidence>
<proteinExistence type="predicted"/>
<comment type="caution">
    <text evidence="2">The sequence shown here is derived from an EMBL/GenBank/DDBJ whole genome shotgun (WGS) entry which is preliminary data.</text>
</comment>
<dbReference type="Gene3D" id="3.30.450.180">
    <property type="match status" value="1"/>
</dbReference>
<reference evidence="2 3" key="1">
    <citation type="journal article" date="2015" name="Nature">
        <title>rRNA introns, odd ribosomes, and small enigmatic genomes across a large radiation of phyla.</title>
        <authorList>
            <person name="Brown C.T."/>
            <person name="Hug L.A."/>
            <person name="Thomas B.C."/>
            <person name="Sharon I."/>
            <person name="Castelle C.J."/>
            <person name="Singh A."/>
            <person name="Wilkins M.J."/>
            <person name="Williams K.H."/>
            <person name="Banfield J.F."/>
        </authorList>
    </citation>
    <scope>NUCLEOTIDE SEQUENCE [LARGE SCALE GENOMIC DNA]</scope>
</reference>
<organism evidence="2 3">
    <name type="scientific">Candidatus Daviesbacteria bacterium GW2011_GWC2_40_12</name>
    <dbReference type="NCBI Taxonomy" id="1618431"/>
    <lineage>
        <taxon>Bacteria</taxon>
        <taxon>Candidatus Daviesiibacteriota</taxon>
    </lineage>
</organism>
<dbReference type="Pfam" id="PF13560">
    <property type="entry name" value="HTH_31"/>
    <property type="match status" value="1"/>
</dbReference>
<dbReference type="PANTHER" id="PTHR35010:SF4">
    <property type="entry name" value="BLL5781 PROTEIN"/>
    <property type="match status" value="1"/>
</dbReference>
<dbReference type="AlphaFoldDB" id="A0A0G0QNE3"/>
<dbReference type="SUPFAM" id="SSF47413">
    <property type="entry name" value="lambda repressor-like DNA-binding domains"/>
    <property type="match status" value="1"/>
</dbReference>
<dbReference type="InterPro" id="IPR010982">
    <property type="entry name" value="Lambda_DNA-bd_dom_sf"/>
</dbReference>
<gene>
    <name evidence="2" type="ORF">UT77_C0008G0005</name>
</gene>
<dbReference type="InterPro" id="IPR001387">
    <property type="entry name" value="Cro/C1-type_HTH"/>
</dbReference>
<name>A0A0G0QNE3_9BACT</name>
<dbReference type="EMBL" id="LBYB01000008">
    <property type="protein sequence ID" value="KKR41633.1"/>
    <property type="molecule type" value="Genomic_DNA"/>
</dbReference>
<dbReference type="SMART" id="SM00530">
    <property type="entry name" value="HTH_XRE"/>
    <property type="match status" value="1"/>
</dbReference>
<accession>A0A0G0QNE3</accession>
<dbReference type="PROSITE" id="PS50943">
    <property type="entry name" value="HTH_CROC1"/>
    <property type="match status" value="1"/>
</dbReference>
<dbReference type="GO" id="GO:0003677">
    <property type="term" value="F:DNA binding"/>
    <property type="evidence" value="ECO:0007669"/>
    <property type="project" value="InterPro"/>
</dbReference>
<dbReference type="CDD" id="cd00093">
    <property type="entry name" value="HTH_XRE"/>
    <property type="match status" value="1"/>
</dbReference>
<dbReference type="PANTHER" id="PTHR35010">
    <property type="entry name" value="BLL4672 PROTEIN-RELATED"/>
    <property type="match status" value="1"/>
</dbReference>
<evidence type="ECO:0000313" key="2">
    <source>
        <dbReference type="EMBL" id="KKR41633.1"/>
    </source>
</evidence>
<dbReference type="Gene3D" id="1.10.260.40">
    <property type="entry name" value="lambda repressor-like DNA-binding domains"/>
    <property type="match status" value="1"/>
</dbReference>
<sequence length="256" mass="30029">MLTATLGGLIKDYRLKKRLSQMEVSLRIGWKDTSRLSKIEQGRVGKPTRETIDKVIKALDLSEQEKGEFLFTGGYLPTDQEIKKVIEAVRDKIQNWPHPAVFIDFSWRCLLINQATVETFGFPRDFINQVPIVKPNLLEMVIAPKTFMPVDIFKGDDEKNLKPFPIAQTAQFKFEQTGRENDSWYKKLIGKLTKNPEFRKIWASVDQSIYHKKLLDYEYKEIKWPNNEKPEQKYHVFSSRLITDQRFQLTLYLPAK</sequence>
<evidence type="ECO:0000259" key="1">
    <source>
        <dbReference type="PROSITE" id="PS50943"/>
    </source>
</evidence>
<dbReference type="Proteomes" id="UP000034881">
    <property type="component" value="Unassembled WGS sequence"/>
</dbReference>
<protein>
    <recommendedName>
        <fullName evidence="1">HTH cro/C1-type domain-containing protein</fullName>
    </recommendedName>
</protein>
<feature type="domain" description="HTH cro/C1-type" evidence="1">
    <location>
        <begin position="10"/>
        <end position="66"/>
    </location>
</feature>